<dbReference type="InterPro" id="IPR037185">
    <property type="entry name" value="EmrE-like"/>
</dbReference>
<dbReference type="EMBL" id="MSTI01000081">
    <property type="protein sequence ID" value="OLV17857.1"/>
    <property type="molecule type" value="Genomic_DNA"/>
</dbReference>
<keyword evidence="2" id="KW-1003">Cell membrane</keyword>
<feature type="transmembrane region" description="Helical" evidence="6">
    <location>
        <begin position="175"/>
        <end position="194"/>
    </location>
</feature>
<accession>A0A1U7NY70</accession>
<dbReference type="Proteomes" id="UP000186607">
    <property type="component" value="Unassembled WGS sequence"/>
</dbReference>
<dbReference type="PANTHER" id="PTHR42920:SF5">
    <property type="entry name" value="EAMA DOMAIN-CONTAINING PROTEIN"/>
    <property type="match status" value="1"/>
</dbReference>
<dbReference type="STRING" id="249408.BOO71_0007564"/>
<feature type="transmembrane region" description="Helical" evidence="6">
    <location>
        <begin position="200"/>
        <end position="223"/>
    </location>
</feature>
<dbReference type="Pfam" id="PF00892">
    <property type="entry name" value="EamA"/>
    <property type="match status" value="1"/>
</dbReference>
<protein>
    <submittedName>
        <fullName evidence="8">Integral membrane protein</fullName>
    </submittedName>
</protein>
<evidence type="ECO:0000256" key="6">
    <source>
        <dbReference type="SAM" id="Phobius"/>
    </source>
</evidence>
<dbReference type="InterPro" id="IPR000620">
    <property type="entry name" value="EamA_dom"/>
</dbReference>
<keyword evidence="3 6" id="KW-0812">Transmembrane</keyword>
<feature type="transmembrane region" description="Helical" evidence="6">
    <location>
        <begin position="145"/>
        <end position="163"/>
    </location>
</feature>
<dbReference type="InterPro" id="IPR051258">
    <property type="entry name" value="Diverse_Substrate_Transporter"/>
</dbReference>
<evidence type="ECO:0000256" key="4">
    <source>
        <dbReference type="ARBA" id="ARBA00022989"/>
    </source>
</evidence>
<keyword evidence="4 6" id="KW-1133">Transmembrane helix</keyword>
<evidence type="ECO:0000256" key="1">
    <source>
        <dbReference type="ARBA" id="ARBA00004651"/>
    </source>
</evidence>
<evidence type="ECO:0000256" key="5">
    <source>
        <dbReference type="ARBA" id="ARBA00023136"/>
    </source>
</evidence>
<evidence type="ECO:0000259" key="7">
    <source>
        <dbReference type="Pfam" id="PF00892"/>
    </source>
</evidence>
<dbReference type="GO" id="GO:0005886">
    <property type="term" value="C:plasma membrane"/>
    <property type="evidence" value="ECO:0007669"/>
    <property type="project" value="UniProtKB-SubCell"/>
</dbReference>
<reference evidence="8 9" key="1">
    <citation type="submission" date="2017-01" db="EMBL/GenBank/DDBJ databases">
        <title>Genome Analysis of Deinococcus marmoris KOPRI26562.</title>
        <authorList>
            <person name="Kim J.H."/>
            <person name="Oh H.-M."/>
        </authorList>
    </citation>
    <scope>NUCLEOTIDE SEQUENCE [LARGE SCALE GENOMIC DNA]</scope>
    <source>
        <strain evidence="8 9">KOPRI26562</strain>
    </source>
</reference>
<evidence type="ECO:0000256" key="3">
    <source>
        <dbReference type="ARBA" id="ARBA00022692"/>
    </source>
</evidence>
<feature type="transmembrane region" description="Helical" evidence="6">
    <location>
        <begin position="69"/>
        <end position="89"/>
    </location>
</feature>
<evidence type="ECO:0000313" key="8">
    <source>
        <dbReference type="EMBL" id="OLV17857.1"/>
    </source>
</evidence>
<dbReference type="SUPFAM" id="SSF103481">
    <property type="entry name" value="Multidrug resistance efflux transporter EmrE"/>
    <property type="match status" value="1"/>
</dbReference>
<keyword evidence="9" id="KW-1185">Reference proteome</keyword>
<dbReference type="PANTHER" id="PTHR42920">
    <property type="entry name" value="OS03G0707200 PROTEIN-RELATED"/>
    <property type="match status" value="1"/>
</dbReference>
<feature type="transmembrane region" description="Helical" evidence="6">
    <location>
        <begin position="235"/>
        <end position="255"/>
    </location>
</feature>
<gene>
    <name evidence="8" type="ORF">BOO71_0007564</name>
</gene>
<feature type="domain" description="EamA" evidence="7">
    <location>
        <begin position="146"/>
        <end position="278"/>
    </location>
</feature>
<feature type="transmembrane region" description="Helical" evidence="6">
    <location>
        <begin position="120"/>
        <end position="139"/>
    </location>
</feature>
<dbReference type="eggNOG" id="COG5006">
    <property type="taxonomic scope" value="Bacteria"/>
</dbReference>
<organism evidence="8 9">
    <name type="scientific">Deinococcus marmoris</name>
    <dbReference type="NCBI Taxonomy" id="249408"/>
    <lineage>
        <taxon>Bacteria</taxon>
        <taxon>Thermotogati</taxon>
        <taxon>Deinococcota</taxon>
        <taxon>Deinococci</taxon>
        <taxon>Deinococcales</taxon>
        <taxon>Deinococcaceae</taxon>
        <taxon>Deinococcus</taxon>
    </lineage>
</organism>
<dbReference type="AlphaFoldDB" id="A0A1U7NY70"/>
<feature type="transmembrane region" description="Helical" evidence="6">
    <location>
        <begin position="261"/>
        <end position="279"/>
    </location>
</feature>
<evidence type="ECO:0000313" key="9">
    <source>
        <dbReference type="Proteomes" id="UP000186607"/>
    </source>
</evidence>
<name>A0A1U7NY70_9DEIO</name>
<proteinExistence type="predicted"/>
<feature type="transmembrane region" description="Helical" evidence="6">
    <location>
        <begin position="39"/>
        <end position="57"/>
    </location>
</feature>
<comment type="subcellular location">
    <subcellularLocation>
        <location evidence="1">Cell membrane</location>
        <topology evidence="1">Multi-pass membrane protein</topology>
    </subcellularLocation>
</comment>
<keyword evidence="5 6" id="KW-0472">Membrane</keyword>
<evidence type="ECO:0000256" key="2">
    <source>
        <dbReference type="ARBA" id="ARBA00022475"/>
    </source>
</evidence>
<sequence length="292" mass="30227">MPRMRSFPLPPIPALLLSMLSIQAGAAYAKSLFPLIGPLGTTGLRVGLAAAILMLVFRPNLRLLTRDDWRAVVPYGAVLGLMNLTYYLSLERLPLAIAVTLEFLGPLLLAAALSRRALDFLWVALAGLGIFLISPRGTAGALDPVGVTLALVAGAFWAAYILLGGAVGRRLSGTTGVAVGMLVAAAVCVPFGVAQAGTALLAPGVLLTGLGVAALSSALPYSLEMRALRLVPPRIFGVMMSIEPAMGAVCGLLFLGEALLGLQWLAIACVILASAGINLTTPRPPQMVEPVN</sequence>
<feature type="transmembrane region" description="Helical" evidence="6">
    <location>
        <begin position="95"/>
        <end position="113"/>
    </location>
</feature>
<comment type="caution">
    <text evidence="8">The sequence shown here is derived from an EMBL/GenBank/DDBJ whole genome shotgun (WGS) entry which is preliminary data.</text>
</comment>